<dbReference type="PROSITE" id="PS00626">
    <property type="entry name" value="RCC1_2"/>
    <property type="match status" value="1"/>
</dbReference>
<evidence type="ECO:0000256" key="2">
    <source>
        <dbReference type="ARBA" id="ARBA00022741"/>
    </source>
</evidence>
<dbReference type="InterPro" id="IPR058923">
    <property type="entry name" value="RCC1-like_dom"/>
</dbReference>
<evidence type="ECO:0000256" key="3">
    <source>
        <dbReference type="ARBA" id="ARBA00022840"/>
    </source>
</evidence>
<dbReference type="Proteomes" id="UP001162131">
    <property type="component" value="Unassembled WGS sequence"/>
</dbReference>
<dbReference type="InterPro" id="IPR027417">
    <property type="entry name" value="P-loop_NTPase"/>
</dbReference>
<evidence type="ECO:0000256" key="6">
    <source>
        <dbReference type="ARBA" id="ARBA00023203"/>
    </source>
</evidence>
<keyword evidence="4 8" id="KW-0518">Myosin</keyword>
<feature type="compositionally biased region" description="Basic and acidic residues" evidence="9">
    <location>
        <begin position="1533"/>
        <end position="1544"/>
    </location>
</feature>
<evidence type="ECO:0000313" key="11">
    <source>
        <dbReference type="EMBL" id="CAG9312741.1"/>
    </source>
</evidence>
<comment type="caution">
    <text evidence="11">The sequence shown here is derived from an EMBL/GenBank/DDBJ whole genome shotgun (WGS) entry which is preliminary data.</text>
</comment>
<evidence type="ECO:0000313" key="12">
    <source>
        <dbReference type="Proteomes" id="UP001162131"/>
    </source>
</evidence>
<organism evidence="11 12">
    <name type="scientific">Blepharisma stoltei</name>
    <dbReference type="NCBI Taxonomy" id="1481888"/>
    <lineage>
        <taxon>Eukaryota</taxon>
        <taxon>Sar</taxon>
        <taxon>Alveolata</taxon>
        <taxon>Ciliophora</taxon>
        <taxon>Postciliodesmatophora</taxon>
        <taxon>Heterotrichea</taxon>
        <taxon>Heterotrichida</taxon>
        <taxon>Blepharismidae</taxon>
        <taxon>Blepharisma</taxon>
    </lineage>
</organism>
<keyword evidence="1" id="KW-0677">Repeat</keyword>
<dbReference type="GO" id="GO:0005524">
    <property type="term" value="F:ATP binding"/>
    <property type="evidence" value="ECO:0007669"/>
    <property type="project" value="UniProtKB-UniRule"/>
</dbReference>
<evidence type="ECO:0000256" key="7">
    <source>
        <dbReference type="PROSITE-ProRule" id="PRU00235"/>
    </source>
</evidence>
<dbReference type="PROSITE" id="PS50096">
    <property type="entry name" value="IQ"/>
    <property type="match status" value="2"/>
</dbReference>
<dbReference type="GO" id="GO:0005737">
    <property type="term" value="C:cytoplasm"/>
    <property type="evidence" value="ECO:0007669"/>
    <property type="project" value="TreeGrafter"/>
</dbReference>
<evidence type="ECO:0000256" key="1">
    <source>
        <dbReference type="ARBA" id="ARBA00022737"/>
    </source>
</evidence>
<accession>A0AAU9IHN8</accession>
<evidence type="ECO:0000256" key="4">
    <source>
        <dbReference type="ARBA" id="ARBA00023123"/>
    </source>
</evidence>
<keyword evidence="6 8" id="KW-0009">Actin-binding</keyword>
<dbReference type="CDD" id="cd23767">
    <property type="entry name" value="IQCD"/>
    <property type="match status" value="2"/>
</dbReference>
<evidence type="ECO:0000256" key="8">
    <source>
        <dbReference type="PROSITE-ProRule" id="PRU00782"/>
    </source>
</evidence>
<feature type="repeat" description="RCC1" evidence="7">
    <location>
        <begin position="1366"/>
        <end position="1418"/>
    </location>
</feature>
<dbReference type="Gene3D" id="1.10.10.820">
    <property type="match status" value="1"/>
</dbReference>
<proteinExistence type="inferred from homology"/>
<dbReference type="Pfam" id="PF00612">
    <property type="entry name" value="IQ"/>
    <property type="match status" value="2"/>
</dbReference>
<dbReference type="InterPro" id="IPR009091">
    <property type="entry name" value="RCC1/BLIP-II"/>
</dbReference>
<dbReference type="EMBL" id="CAJZBQ010000009">
    <property type="protein sequence ID" value="CAG9312741.1"/>
    <property type="molecule type" value="Genomic_DNA"/>
</dbReference>
<reference evidence="11" key="1">
    <citation type="submission" date="2021-09" db="EMBL/GenBank/DDBJ databases">
        <authorList>
            <consortium name="AG Swart"/>
            <person name="Singh M."/>
            <person name="Singh A."/>
            <person name="Seah K."/>
            <person name="Emmerich C."/>
        </authorList>
    </citation>
    <scope>NUCLEOTIDE SEQUENCE</scope>
    <source>
        <strain evidence="11">ATCC30299</strain>
    </source>
</reference>
<protein>
    <recommendedName>
        <fullName evidence="10">Myosin motor domain-containing protein</fullName>
    </recommendedName>
</protein>
<feature type="domain" description="Myosin motor" evidence="10">
    <location>
        <begin position="89"/>
        <end position="778"/>
    </location>
</feature>
<keyword evidence="2 8" id="KW-0547">Nucleotide-binding</keyword>
<dbReference type="GO" id="GO:0000146">
    <property type="term" value="F:microfilament motor activity"/>
    <property type="evidence" value="ECO:0007669"/>
    <property type="project" value="TreeGrafter"/>
</dbReference>
<dbReference type="PRINTS" id="PR00193">
    <property type="entry name" value="MYOSINHEAVY"/>
</dbReference>
<dbReference type="GO" id="GO:0007015">
    <property type="term" value="P:actin filament organization"/>
    <property type="evidence" value="ECO:0007669"/>
    <property type="project" value="TreeGrafter"/>
</dbReference>
<keyword evidence="3 8" id="KW-0067">ATP-binding</keyword>
<dbReference type="Pfam" id="PF00063">
    <property type="entry name" value="Myosin_head"/>
    <property type="match status" value="1"/>
</dbReference>
<feature type="region of interest" description="Actin-binding" evidence="8">
    <location>
        <begin position="648"/>
        <end position="670"/>
    </location>
</feature>
<dbReference type="PANTHER" id="PTHR13140">
    <property type="entry name" value="MYOSIN"/>
    <property type="match status" value="1"/>
</dbReference>
<dbReference type="GO" id="GO:0051015">
    <property type="term" value="F:actin filament binding"/>
    <property type="evidence" value="ECO:0007669"/>
    <property type="project" value="TreeGrafter"/>
</dbReference>
<feature type="binding site" evidence="8">
    <location>
        <begin position="183"/>
        <end position="190"/>
    </location>
    <ligand>
        <name>ATP</name>
        <dbReference type="ChEBI" id="CHEBI:30616"/>
    </ligand>
</feature>
<dbReference type="Gene3D" id="2.130.10.30">
    <property type="entry name" value="Regulator of chromosome condensation 1/beta-lactamase-inhibitor protein II"/>
    <property type="match status" value="2"/>
</dbReference>
<dbReference type="GO" id="GO:0016459">
    <property type="term" value="C:myosin complex"/>
    <property type="evidence" value="ECO:0007669"/>
    <property type="project" value="UniProtKB-KW"/>
</dbReference>
<dbReference type="PANTHER" id="PTHR13140:SF706">
    <property type="entry name" value="DILUTE CLASS UNCONVENTIONAL MYOSIN, ISOFORM C"/>
    <property type="match status" value="1"/>
</dbReference>
<name>A0AAU9IHN8_9CILI</name>
<dbReference type="SUPFAM" id="SSF50985">
    <property type="entry name" value="RCC1/BLIP-II"/>
    <property type="match status" value="1"/>
</dbReference>
<dbReference type="InterPro" id="IPR000048">
    <property type="entry name" value="IQ_motif_EF-hand-BS"/>
</dbReference>
<dbReference type="Gene3D" id="1.20.5.4820">
    <property type="match status" value="1"/>
</dbReference>
<dbReference type="Gene3D" id="3.40.850.10">
    <property type="entry name" value="Kinesin motor domain"/>
    <property type="match status" value="1"/>
</dbReference>
<gene>
    <name evidence="11" type="ORF">BSTOLATCC_MIC7537</name>
</gene>
<dbReference type="PROSITE" id="PS50012">
    <property type="entry name" value="RCC1_3"/>
    <property type="match status" value="4"/>
</dbReference>
<keyword evidence="5 8" id="KW-0505">Motor protein</keyword>
<dbReference type="InterPro" id="IPR036961">
    <property type="entry name" value="Kinesin_motor_dom_sf"/>
</dbReference>
<feature type="repeat" description="RCC1" evidence="7">
    <location>
        <begin position="1311"/>
        <end position="1365"/>
    </location>
</feature>
<dbReference type="Gene3D" id="1.20.120.720">
    <property type="entry name" value="Myosin VI head, motor domain, U50 subdomain"/>
    <property type="match status" value="1"/>
</dbReference>
<evidence type="ECO:0000256" key="9">
    <source>
        <dbReference type="SAM" id="MobiDB-lite"/>
    </source>
</evidence>
<keyword evidence="12" id="KW-1185">Reference proteome</keyword>
<dbReference type="InterPro" id="IPR001609">
    <property type="entry name" value="Myosin_head_motor_dom-like"/>
</dbReference>
<dbReference type="Pfam" id="PF25390">
    <property type="entry name" value="WD40_RLD"/>
    <property type="match status" value="1"/>
</dbReference>
<sequence>MDNPRLKSTDQIIQELQSLETTTASSSLYEKMQVYVLVSYEDPSDDAFYNGEIVKINENSVSVKLLNGSKKIIEVSANEVFPVDEDAEQGVSDLSKLSNLHEAALLVNVEVRYQRKEIYTYVAQTLIVINPYQNIPELLSQDAINHYLNDNLENLDPHIFAISKQAYTQLWENKKNQAIVISGESGAGKTETTKHAMRFLTYLSGHGEYEGIEEKLIRCNPLLEAFGNAKTVRNDNSSRFGKYIRIFYNGKTKSISGASIANYLLEKSRVVMHSAGERNYHIFYLFCKHAPAEILRELGLTEGDTLDMDEYLYLRGDKDAETINDEDFYLDVMASFKITNFSDAEVHGIWTILATILSIGNIQFDDTLHQEDDSEPCEISEESGKYFENAARLLNISVDKFYKAITTYVRKIGGAEIASPLSKKDCSAYRDSIAKALYDRLFNWIVFKLNKTLLPPSTSQAISIGLLDIFGFEVFPENGFEQFCINFTNEKLQQLYVSYIFKIEEQELRNEGLEEFITELNYVDNQPILDLLEKFPGGIFNLIDEACSVNSDDKRLLQQIIKTHKENQFFAIPKIESDIFTVFHTARDVDYTVNGFRVKNLDELRKELELCATESGDANVREIFTKGVGVEDQANKGKFLGAKFRRQMNAVMEELESCDCHFVRCIKPNEDKSPLKFLPRLVLLQIQYLGLLDSIAIRRQGYPIRYTYEQFFKRFDEIYPDREKKNNILMETPPDWQNLVEDIIDEYLPGIDEKYILFGKFKIFLKAEVNVYLEKAKLSFLKEKDIAASKIQGWLKARKEYQNFKSYLKIVARLQATYKARKCREEFLDIKEKTLKIQRWARDIQYNAKADLRVLGLEIFKKYLAVKMNSLYQLKYVNMAITAQRLWRGYKGRQIASVHKYIERLFNTRIFRPSWERIYFRMRLRAAVLIQKLFRGYRCRKNETYKVTELREKMKQRKLDKAATKIQAWAKGEIVRKKLNRMTKAAKYIQGYFRAKWTYSLFKKISMEVRRIQRAVRSFIIRSKIIKERANKYITQESALLNNLLLLEHSELFSTIPINTQNYQVQDAFKTLSTIAESTANLNKSNLLNTGSLAMQSKQISPFHIEKMYFFTRVLDMELLTDMSIVYDPLWSQQLETLNRESIAKEEQIMDIELGGCHSVAITNRGKLFVWGWNDKYQCAAEGLTSTNKPKLVEGLKEKRILQVSCGDDHTLALGSDGAVFAFGDNSKGQLGQGNYQEIRDVRGLNLPPCRQVYTAGSQSMAVTDNGDLYLWPFETIHGERRSYPMKVFNDVIVSEVSIGFNFAIILANSGLLYSLGSNNKEGQLGHGDALPRSAPTMIASLKKQGEKIANVSCGFRHVIARSTLGKVYTWGWGSHGQLGHIIFSSEYLPKIVNIKGNRLKAIQVSAGLKHSVILLENRKLYWAGTNGTISSQSTFQEVNLAAKIPEMFEKANEFTVVRSQCSWSRGLGITLITIADIRRLQTPPSKLSTSLNLLASKWNNRYIEPPYIETVANFYPAIALRKGSPPKQPKTKRSDVSPFRRKDDKLDLESMKEKIKAILAKPEEKWTQEDKHLMDEIIKLKPQI</sequence>
<dbReference type="PROSITE" id="PS51456">
    <property type="entry name" value="MYOSIN_MOTOR"/>
    <property type="match status" value="1"/>
</dbReference>
<feature type="region of interest" description="Disordered" evidence="9">
    <location>
        <begin position="1523"/>
        <end position="1544"/>
    </location>
</feature>
<dbReference type="SMART" id="SM00242">
    <property type="entry name" value="MYSc"/>
    <property type="match status" value="1"/>
</dbReference>
<feature type="repeat" description="RCC1" evidence="7">
    <location>
        <begin position="1218"/>
        <end position="1266"/>
    </location>
</feature>
<dbReference type="GO" id="GO:0016020">
    <property type="term" value="C:membrane"/>
    <property type="evidence" value="ECO:0007669"/>
    <property type="project" value="TreeGrafter"/>
</dbReference>
<dbReference type="SMART" id="SM00015">
    <property type="entry name" value="IQ"/>
    <property type="match status" value="7"/>
</dbReference>
<dbReference type="SUPFAM" id="SSF52540">
    <property type="entry name" value="P-loop containing nucleoside triphosphate hydrolases"/>
    <property type="match status" value="1"/>
</dbReference>
<feature type="repeat" description="RCC1" evidence="7">
    <location>
        <begin position="1166"/>
        <end position="1217"/>
    </location>
</feature>
<evidence type="ECO:0000259" key="10">
    <source>
        <dbReference type="PROSITE" id="PS51456"/>
    </source>
</evidence>
<dbReference type="InterPro" id="IPR000408">
    <property type="entry name" value="Reg_chr_condens"/>
</dbReference>
<evidence type="ECO:0000256" key="5">
    <source>
        <dbReference type="ARBA" id="ARBA00023175"/>
    </source>
</evidence>
<comment type="similarity">
    <text evidence="8">Belongs to the TRAFAC class myosin-kinesin ATPase superfamily. Myosin family.</text>
</comment>
<dbReference type="Gene3D" id="1.20.5.190">
    <property type="match status" value="1"/>
</dbReference>
<dbReference type="Gene3D" id="1.20.58.530">
    <property type="match status" value="1"/>
</dbReference>